<dbReference type="RefSeq" id="WP_161693792.1">
    <property type="nucleotide sequence ID" value="NZ_JAAAMU010000001.1"/>
</dbReference>
<proteinExistence type="inferred from homology"/>
<dbReference type="SUPFAM" id="SSF53474">
    <property type="entry name" value="alpha/beta-Hydrolases"/>
    <property type="match status" value="1"/>
</dbReference>
<keyword evidence="4" id="KW-1185">Reference proteome</keyword>
<evidence type="ECO:0000259" key="2">
    <source>
        <dbReference type="Pfam" id="PF00561"/>
    </source>
</evidence>
<dbReference type="InterPro" id="IPR029058">
    <property type="entry name" value="AB_hydrolase_fold"/>
</dbReference>
<dbReference type="Proteomes" id="UP000558113">
    <property type="component" value="Unassembled WGS sequence"/>
</dbReference>
<comment type="caution">
    <text evidence="3">The sequence shown here is derived from an EMBL/GenBank/DDBJ whole genome shotgun (WGS) entry which is preliminary data.</text>
</comment>
<dbReference type="AlphaFoldDB" id="A0A7X5BWW3"/>
<evidence type="ECO:0000313" key="4">
    <source>
        <dbReference type="Proteomes" id="UP000558113"/>
    </source>
</evidence>
<comment type="similarity">
    <text evidence="1">Belongs to the AB hydrolase superfamily. FUS2 hydrolase family.</text>
</comment>
<protein>
    <recommendedName>
        <fullName evidence="2">AB hydrolase-1 domain-containing protein</fullName>
    </recommendedName>
</protein>
<dbReference type="Gene3D" id="3.40.50.1820">
    <property type="entry name" value="alpha/beta hydrolase"/>
    <property type="match status" value="1"/>
</dbReference>
<evidence type="ECO:0000256" key="1">
    <source>
        <dbReference type="ARBA" id="ARBA00038115"/>
    </source>
</evidence>
<dbReference type="EMBL" id="JAAAMU010000001">
    <property type="protein sequence ID" value="NBC67726.1"/>
    <property type="molecule type" value="Genomic_DNA"/>
</dbReference>
<gene>
    <name evidence="3" type="ORF">GT003_01820</name>
</gene>
<evidence type="ECO:0000313" key="3">
    <source>
        <dbReference type="EMBL" id="NBC67726.1"/>
    </source>
</evidence>
<organism evidence="3 4">
    <name type="scientific">Paenibacillus sacheonensis</name>
    <dbReference type="NCBI Taxonomy" id="742054"/>
    <lineage>
        <taxon>Bacteria</taxon>
        <taxon>Bacillati</taxon>
        <taxon>Bacillota</taxon>
        <taxon>Bacilli</taxon>
        <taxon>Bacillales</taxon>
        <taxon>Paenibacillaceae</taxon>
        <taxon>Paenibacillus</taxon>
    </lineage>
</organism>
<dbReference type="InterPro" id="IPR050261">
    <property type="entry name" value="FrsA_esterase"/>
</dbReference>
<accession>A0A7X5BWW3</accession>
<feature type="domain" description="AB hydrolase-1" evidence="2">
    <location>
        <begin position="34"/>
        <end position="151"/>
    </location>
</feature>
<reference evidence="3 4" key="1">
    <citation type="submission" date="2020-01" db="EMBL/GenBank/DDBJ databases">
        <title>Paenibacillus soybeanensis sp. nov. isolated from the nodules of soybean (Glycine max(L.) Merr).</title>
        <authorList>
            <person name="Wang H."/>
        </authorList>
    </citation>
    <scope>NUCLEOTIDE SEQUENCE [LARGE SCALE GENOMIC DNA]</scope>
    <source>
        <strain evidence="3 4">DSM 23054</strain>
    </source>
</reference>
<name>A0A7X5BWW3_9BACL</name>
<dbReference type="Pfam" id="PF00561">
    <property type="entry name" value="Abhydrolase_1"/>
    <property type="match status" value="1"/>
</dbReference>
<sequence length="258" mass="28999">MNEFRIQHGTDSASHIPVIWAAPAERLSSEKQNLVIWLTGFTGKKEGMIPQLEELARAGYTAVSFDLREHGDRTVGSETHPEMRDRVNEERRLYFWPIIAMTAEDISRVIDWAVRRFGIAGRILAGGISMGGDIALTAAGIDRRIDGVCAAIATPDWLRPGSVDPQGESDTYSQLLYDRYDPITNVRRYAHRPWIHFENAGADSYVPPEAARRFRELLLAGPYADSPERIGITEHPGLDHGFPPEMWQGCLAWFRAQV</sequence>
<dbReference type="OrthoDB" id="2556203at2"/>
<dbReference type="PANTHER" id="PTHR22946">
    <property type="entry name" value="DIENELACTONE HYDROLASE DOMAIN-CONTAINING PROTEIN-RELATED"/>
    <property type="match status" value="1"/>
</dbReference>
<dbReference type="InterPro" id="IPR000073">
    <property type="entry name" value="AB_hydrolase_1"/>
</dbReference>